<dbReference type="GO" id="GO:0030134">
    <property type="term" value="C:COPII-coated ER to Golgi transport vesicle"/>
    <property type="evidence" value="ECO:0007669"/>
    <property type="project" value="TreeGrafter"/>
</dbReference>
<keyword evidence="4" id="KW-0812">Transmembrane</keyword>
<evidence type="ECO:0000256" key="5">
    <source>
        <dbReference type="ARBA" id="ARBA00022989"/>
    </source>
</evidence>
<evidence type="ECO:0000256" key="4">
    <source>
        <dbReference type="ARBA" id="ARBA00022692"/>
    </source>
</evidence>
<dbReference type="InterPro" id="IPR007277">
    <property type="entry name" value="Svp26/Tex261"/>
</dbReference>
<dbReference type="PANTHER" id="PTHR13144:SF0">
    <property type="entry name" value="PROTEIN TEX261"/>
    <property type="match status" value="1"/>
</dbReference>
<organism evidence="7 8">
    <name type="scientific">Paramuricea clavata</name>
    <name type="common">Red gorgonian</name>
    <name type="synonym">Violescent sea-whip</name>
    <dbReference type="NCBI Taxonomy" id="317549"/>
    <lineage>
        <taxon>Eukaryota</taxon>
        <taxon>Metazoa</taxon>
        <taxon>Cnidaria</taxon>
        <taxon>Anthozoa</taxon>
        <taxon>Octocorallia</taxon>
        <taxon>Malacalcyonacea</taxon>
        <taxon>Plexauridae</taxon>
        <taxon>Paramuricea</taxon>
    </lineage>
</organism>
<reference evidence="7" key="1">
    <citation type="submission" date="2020-04" db="EMBL/GenBank/DDBJ databases">
        <authorList>
            <person name="Alioto T."/>
            <person name="Alioto T."/>
            <person name="Gomez Garrido J."/>
        </authorList>
    </citation>
    <scope>NUCLEOTIDE SEQUENCE</scope>
    <source>
        <strain evidence="7">A484AB</strain>
    </source>
</reference>
<evidence type="ECO:0000313" key="8">
    <source>
        <dbReference type="Proteomes" id="UP001152795"/>
    </source>
</evidence>
<dbReference type="AlphaFoldDB" id="A0A6S7GLR1"/>
<keyword evidence="8" id="KW-1185">Reference proteome</keyword>
<dbReference type="GO" id="GO:0097020">
    <property type="term" value="F:COPII receptor activity"/>
    <property type="evidence" value="ECO:0007669"/>
    <property type="project" value="InterPro"/>
</dbReference>
<evidence type="ECO:0000256" key="6">
    <source>
        <dbReference type="ARBA" id="ARBA00023136"/>
    </source>
</evidence>
<accession>A0A6S7GLR1</accession>
<dbReference type="EMBL" id="CACRXK020001711">
    <property type="protein sequence ID" value="CAB3990712.1"/>
    <property type="molecule type" value="Genomic_DNA"/>
</dbReference>
<dbReference type="GO" id="GO:0006888">
    <property type="term" value="P:endoplasmic reticulum to Golgi vesicle-mediated transport"/>
    <property type="evidence" value="ECO:0007669"/>
    <property type="project" value="InterPro"/>
</dbReference>
<comment type="subcellular location">
    <subcellularLocation>
        <location evidence="1">Membrane</location>
        <topology evidence="1">Multi-pass membrane protein</topology>
    </subcellularLocation>
</comment>
<dbReference type="PANTHER" id="PTHR13144">
    <property type="entry name" value="TEX261 PROTEIN"/>
    <property type="match status" value="1"/>
</dbReference>
<evidence type="ECO:0000256" key="3">
    <source>
        <dbReference type="ARBA" id="ARBA00017877"/>
    </source>
</evidence>
<keyword evidence="6" id="KW-0472">Membrane</keyword>
<dbReference type="Proteomes" id="UP001152795">
    <property type="component" value="Unassembled WGS sequence"/>
</dbReference>
<keyword evidence="5" id="KW-1133">Transmembrane helix</keyword>
<evidence type="ECO:0000256" key="1">
    <source>
        <dbReference type="ARBA" id="ARBA00004141"/>
    </source>
</evidence>
<dbReference type="GO" id="GO:0005789">
    <property type="term" value="C:endoplasmic reticulum membrane"/>
    <property type="evidence" value="ECO:0007669"/>
    <property type="project" value="TreeGrafter"/>
</dbReference>
<dbReference type="Pfam" id="PF04148">
    <property type="entry name" value="Erv26"/>
    <property type="match status" value="1"/>
</dbReference>
<proteinExistence type="inferred from homology"/>
<sequence>MFLYLLSWLATFIQILFLTIALASALYYLAELVEEYTVITGKIVKITIGIISVVYVGLLLFESFPWHVVLMGLVTNIVYYMLLNDFPYISFTSPVFLLSVGSTLVFVNHYLAFQYFSQVYYSFSEILGYFTVCLWILPFAFFISLSANENVLPTASMQQGSNTDYTYAGQSSSKRQGILAIFDFIYIQLQNILPTRSAKSF</sequence>
<evidence type="ECO:0000313" key="7">
    <source>
        <dbReference type="EMBL" id="CAB3990712.1"/>
    </source>
</evidence>
<dbReference type="GO" id="GO:0000139">
    <property type="term" value="C:Golgi membrane"/>
    <property type="evidence" value="ECO:0007669"/>
    <property type="project" value="TreeGrafter"/>
</dbReference>
<comment type="similarity">
    <text evidence="2">Belongs to the SVP26 family.</text>
</comment>
<dbReference type="OrthoDB" id="28257at2759"/>
<protein>
    <recommendedName>
        <fullName evidence="3">Protein TEX261</fullName>
    </recommendedName>
</protein>
<name>A0A6S7GLR1_PARCT</name>
<comment type="caution">
    <text evidence="7">The sequence shown here is derived from an EMBL/GenBank/DDBJ whole genome shotgun (WGS) entry which is preliminary data.</text>
</comment>
<gene>
    <name evidence="7" type="ORF">PACLA_8A030440</name>
</gene>
<evidence type="ECO:0000256" key="2">
    <source>
        <dbReference type="ARBA" id="ARBA00008096"/>
    </source>
</evidence>